<feature type="transmembrane region" description="Helical" evidence="1">
    <location>
        <begin position="207"/>
        <end position="229"/>
    </location>
</feature>
<proteinExistence type="predicted"/>
<name>A0ABY0FVL5_9PLEO</name>
<dbReference type="PANTHER" id="PTHR24148:SF79">
    <property type="entry name" value="HETEROKARYON INCOMPATIBILITY DOMAIN-CONTAINING PROTEIN"/>
    <property type="match status" value="1"/>
</dbReference>
<dbReference type="PANTHER" id="PTHR24148">
    <property type="entry name" value="ANKYRIN REPEAT DOMAIN-CONTAINING PROTEIN 39 HOMOLOG-RELATED"/>
    <property type="match status" value="1"/>
</dbReference>
<keyword evidence="1" id="KW-0472">Membrane</keyword>
<dbReference type="Pfam" id="PF26639">
    <property type="entry name" value="Het-6_barrel"/>
    <property type="match status" value="1"/>
</dbReference>
<keyword evidence="1" id="KW-0812">Transmembrane</keyword>
<evidence type="ECO:0000256" key="1">
    <source>
        <dbReference type="SAM" id="Phobius"/>
    </source>
</evidence>
<accession>A0ABY0FVL5</accession>
<dbReference type="InterPro" id="IPR052895">
    <property type="entry name" value="HetReg/Transcr_Mod"/>
</dbReference>
<keyword evidence="3" id="KW-1185">Reference proteome</keyword>
<keyword evidence="1" id="KW-1133">Transmembrane helix</keyword>
<evidence type="ECO:0000313" key="3">
    <source>
        <dbReference type="Proteomes" id="UP000293195"/>
    </source>
</evidence>
<protein>
    <submittedName>
        <fullName evidence="2">Uncharacterized protein</fullName>
    </submittedName>
</protein>
<sequence>MGVKPDYGESVEKIYWNLAVKALKHEHIALLNVPRILIEKNREAGMKELAIPSWVPDWRYTDDTAESLTRFEVRHLVKLPFQASSESKWPYPFDNSESGSDFPKTLRLRGYTIAQVTDITPRPWKLCVHPKRQTLRSQARVLQFNQQQIVEWEAVVLVSNNRSRIYQPTGETYFDAFCRTLIADTLLEGAETGARIAYEAFESRQRFLRVITNVGLGSSLWIYILVVLIERFLRFAFRYQNPEWNFRLMVPSMINRKGARLIGEIEENVLGEEKRKSMVEYLGLVPALTKLGDEVVLCEGAKVPLVLRRKELRDEKKRTVYEFIGDTYIHGVMEGKFWDQPKCEDLHII</sequence>
<reference evidence="3" key="1">
    <citation type="journal article" date="2019" name="bioRxiv">
        <title>Genomics, evolutionary history and diagnostics of the Alternaria alternata species group including apple and Asian pear pathotypes.</title>
        <authorList>
            <person name="Armitage A.D."/>
            <person name="Cockerton H.M."/>
            <person name="Sreenivasaprasad S."/>
            <person name="Woodhall J.W."/>
            <person name="Lane C.R."/>
            <person name="Harrison R.J."/>
            <person name="Clarkson J.P."/>
        </authorList>
    </citation>
    <scope>NUCLEOTIDE SEQUENCE [LARGE SCALE GENOMIC DNA]</scope>
    <source>
        <strain evidence="3">FERA 635</strain>
    </source>
</reference>
<gene>
    <name evidence="2" type="ORF">AA0119_g12111</name>
</gene>
<organism evidence="2 3">
    <name type="scientific">Alternaria tenuissima</name>
    <dbReference type="NCBI Taxonomy" id="119927"/>
    <lineage>
        <taxon>Eukaryota</taxon>
        <taxon>Fungi</taxon>
        <taxon>Dikarya</taxon>
        <taxon>Ascomycota</taxon>
        <taxon>Pezizomycotina</taxon>
        <taxon>Dothideomycetes</taxon>
        <taxon>Pleosporomycetidae</taxon>
        <taxon>Pleosporales</taxon>
        <taxon>Pleosporineae</taxon>
        <taxon>Pleosporaceae</taxon>
        <taxon>Alternaria</taxon>
        <taxon>Alternaria sect. Alternaria</taxon>
        <taxon>Alternaria alternata complex</taxon>
    </lineage>
</organism>
<comment type="caution">
    <text evidence="2">The sequence shown here is derived from an EMBL/GenBank/DDBJ whole genome shotgun (WGS) entry which is preliminary data.</text>
</comment>
<evidence type="ECO:0000313" key="2">
    <source>
        <dbReference type="EMBL" id="RYN88153.1"/>
    </source>
</evidence>
<dbReference type="Proteomes" id="UP000293195">
    <property type="component" value="Unassembled WGS sequence"/>
</dbReference>
<dbReference type="EMBL" id="PDXF01000106">
    <property type="protein sequence ID" value="RYN88153.1"/>
    <property type="molecule type" value="Genomic_DNA"/>
</dbReference>